<dbReference type="PANTHER" id="PTHR33877:SF2">
    <property type="entry name" value="OS07G0170200 PROTEIN"/>
    <property type="match status" value="1"/>
</dbReference>
<dbReference type="InterPro" id="IPR003615">
    <property type="entry name" value="HNH_nuc"/>
</dbReference>
<dbReference type="Pfam" id="PF01844">
    <property type="entry name" value="HNH"/>
    <property type="match status" value="1"/>
</dbReference>
<name>A0A7S0RH25_9CHLO</name>
<accession>A0A7S0RH25</accession>
<dbReference type="GO" id="GO:0003676">
    <property type="term" value="F:nucleic acid binding"/>
    <property type="evidence" value="ECO:0007669"/>
    <property type="project" value="InterPro"/>
</dbReference>
<dbReference type="PANTHER" id="PTHR33877">
    <property type="entry name" value="SLL1193 PROTEIN"/>
    <property type="match status" value="1"/>
</dbReference>
<dbReference type="GO" id="GO:0004519">
    <property type="term" value="F:endonuclease activity"/>
    <property type="evidence" value="ECO:0007669"/>
    <property type="project" value="InterPro"/>
</dbReference>
<proteinExistence type="predicted"/>
<dbReference type="GO" id="GO:0008270">
    <property type="term" value="F:zinc ion binding"/>
    <property type="evidence" value="ECO:0007669"/>
    <property type="project" value="InterPro"/>
</dbReference>
<protein>
    <recommendedName>
        <fullName evidence="1">HNH nuclease domain-containing protein</fullName>
    </recommendedName>
</protein>
<dbReference type="Gene3D" id="1.10.30.50">
    <property type="match status" value="1"/>
</dbReference>
<dbReference type="CDD" id="cd00085">
    <property type="entry name" value="HNHc"/>
    <property type="match status" value="1"/>
</dbReference>
<dbReference type="AlphaFoldDB" id="A0A7S0RH25"/>
<gene>
    <name evidence="2" type="ORF">CLEI1391_LOCUS7744</name>
</gene>
<evidence type="ECO:0000259" key="1">
    <source>
        <dbReference type="SMART" id="SM00507"/>
    </source>
</evidence>
<sequence length="359" mass="37381">MQHRLSPAQGLRQSCRGATLGQRGHAVVLPGMGCFRSPRLERRVACAAKKHKGPGKGSGASVPGLPAAPASPAPLPAAATTKAAAAVAVAVVTTTRQRTKEQQEVVVGGDGASGGSMSEGEGAEAVANNILPTGGLGGGMMAGVLSRHRALVLDSAYRPINVVSWAKAVMMDVSEKADVLEYYPPPARALSGRGEHALPAVVRVHTYIDMSELTQRVSCTRRNVMARDNFSCQYCGCKGGGKDGALTLDHVVPVSRGGKGTWDNLVTACMSCNQKKGSSLLSQLRGWKLRAHPREPKPWEIGMVVGLSSHDLDQPSPLWAPYIEPFRAKVKSLRSAARSAGEVDAGDAAAAAAANAANN</sequence>
<reference evidence="2" key="1">
    <citation type="submission" date="2021-01" db="EMBL/GenBank/DDBJ databases">
        <authorList>
            <person name="Corre E."/>
            <person name="Pelletier E."/>
            <person name="Niang G."/>
            <person name="Scheremetjew M."/>
            <person name="Finn R."/>
            <person name="Kale V."/>
            <person name="Holt S."/>
            <person name="Cochrane G."/>
            <person name="Meng A."/>
            <person name="Brown T."/>
            <person name="Cohen L."/>
        </authorList>
    </citation>
    <scope>NUCLEOTIDE SEQUENCE</scope>
    <source>
        <strain evidence="2">SAG 11-49</strain>
    </source>
</reference>
<dbReference type="InterPro" id="IPR002711">
    <property type="entry name" value="HNH"/>
</dbReference>
<dbReference type="SMART" id="SM00507">
    <property type="entry name" value="HNHc"/>
    <property type="match status" value="1"/>
</dbReference>
<dbReference type="InterPro" id="IPR052892">
    <property type="entry name" value="NA-targeting_endonuclease"/>
</dbReference>
<feature type="domain" description="HNH nuclease" evidence="1">
    <location>
        <begin position="219"/>
        <end position="274"/>
    </location>
</feature>
<dbReference type="EMBL" id="HBFB01013761">
    <property type="protein sequence ID" value="CAD8676998.1"/>
    <property type="molecule type" value="Transcribed_RNA"/>
</dbReference>
<organism evidence="2">
    <name type="scientific">Chlamydomonas leiostraca</name>
    <dbReference type="NCBI Taxonomy" id="1034604"/>
    <lineage>
        <taxon>Eukaryota</taxon>
        <taxon>Viridiplantae</taxon>
        <taxon>Chlorophyta</taxon>
        <taxon>core chlorophytes</taxon>
        <taxon>Chlorophyceae</taxon>
        <taxon>CS clade</taxon>
        <taxon>Chlamydomonadales</taxon>
        <taxon>Chlamydomonadaceae</taxon>
        <taxon>Chlamydomonas</taxon>
    </lineage>
</organism>
<evidence type="ECO:0000313" key="2">
    <source>
        <dbReference type="EMBL" id="CAD8676998.1"/>
    </source>
</evidence>